<feature type="domain" description="Transcription regulator PadR N-terminal" evidence="1">
    <location>
        <begin position="22"/>
        <end position="90"/>
    </location>
</feature>
<dbReference type="Proteomes" id="UP000251889">
    <property type="component" value="Unassembled WGS sequence"/>
</dbReference>
<dbReference type="OrthoDB" id="982587at2"/>
<evidence type="ECO:0000259" key="1">
    <source>
        <dbReference type="Pfam" id="PF03551"/>
    </source>
</evidence>
<dbReference type="AlphaFoldDB" id="A0A364XV45"/>
<reference evidence="2 3" key="1">
    <citation type="submission" date="2018-06" db="EMBL/GenBank/DDBJ databases">
        <title>Chryseolinea flavus sp. nov., a member of the phylum Bacteroidetes isolated from soil.</title>
        <authorList>
            <person name="Li Y."/>
            <person name="Wang J."/>
        </authorList>
    </citation>
    <scope>NUCLEOTIDE SEQUENCE [LARGE SCALE GENOMIC DNA]</scope>
    <source>
        <strain evidence="2 3">SDU1-6</strain>
    </source>
</reference>
<dbReference type="Gene3D" id="1.10.10.10">
    <property type="entry name" value="Winged helix-like DNA-binding domain superfamily/Winged helix DNA-binding domain"/>
    <property type="match status" value="1"/>
</dbReference>
<dbReference type="InterPro" id="IPR036388">
    <property type="entry name" value="WH-like_DNA-bd_sf"/>
</dbReference>
<evidence type="ECO:0000313" key="3">
    <source>
        <dbReference type="Proteomes" id="UP000251889"/>
    </source>
</evidence>
<proteinExistence type="predicted"/>
<comment type="caution">
    <text evidence="2">The sequence shown here is derived from an EMBL/GenBank/DDBJ whole genome shotgun (WGS) entry which is preliminary data.</text>
</comment>
<gene>
    <name evidence="2" type="ORF">DQQ10_24710</name>
</gene>
<protein>
    <submittedName>
        <fullName evidence="2">PadR family transcriptional regulator</fullName>
    </submittedName>
</protein>
<organism evidence="2 3">
    <name type="scientific">Pseudochryseolinea flava</name>
    <dbReference type="NCBI Taxonomy" id="2059302"/>
    <lineage>
        <taxon>Bacteria</taxon>
        <taxon>Pseudomonadati</taxon>
        <taxon>Bacteroidota</taxon>
        <taxon>Cytophagia</taxon>
        <taxon>Cytophagales</taxon>
        <taxon>Fulvivirgaceae</taxon>
        <taxon>Pseudochryseolinea</taxon>
    </lineage>
</organism>
<name>A0A364XV45_9BACT</name>
<dbReference type="RefSeq" id="WP_112749622.1">
    <property type="nucleotide sequence ID" value="NZ_QMFY01000020.1"/>
</dbReference>
<dbReference type="SUPFAM" id="SSF46785">
    <property type="entry name" value="Winged helix' DNA-binding domain"/>
    <property type="match status" value="1"/>
</dbReference>
<keyword evidence="3" id="KW-1185">Reference proteome</keyword>
<sequence>MKGEYLGELEELILLTVGILYKQAYGVAVMDEVERQTGRSLNISAVHAVLTRLEDKGLVSSKLGDPTNERGGRRKRIFLLTATGKRAIEEANALRNQLFNQIPKVALQFSI</sequence>
<dbReference type="EMBL" id="QMFY01000020">
    <property type="protein sequence ID" value="RAV98210.1"/>
    <property type="molecule type" value="Genomic_DNA"/>
</dbReference>
<accession>A0A364XV45</accession>
<dbReference type="InterPro" id="IPR036390">
    <property type="entry name" value="WH_DNA-bd_sf"/>
</dbReference>
<evidence type="ECO:0000313" key="2">
    <source>
        <dbReference type="EMBL" id="RAV98210.1"/>
    </source>
</evidence>
<dbReference type="Pfam" id="PF03551">
    <property type="entry name" value="PadR"/>
    <property type="match status" value="1"/>
</dbReference>
<dbReference type="InterPro" id="IPR005149">
    <property type="entry name" value="Tscrpt_reg_PadR_N"/>
</dbReference>